<comment type="caution">
    <text evidence="4">The sequence shown here is derived from an EMBL/GenBank/DDBJ whole genome shotgun (WGS) entry which is preliminary data.</text>
</comment>
<evidence type="ECO:0000256" key="1">
    <source>
        <dbReference type="PROSITE-ProRule" id="PRU00325"/>
    </source>
</evidence>
<evidence type="ECO:0000259" key="3">
    <source>
        <dbReference type="PROSITE" id="PS50966"/>
    </source>
</evidence>
<organism evidence="4 5">
    <name type="scientific">Hymenobacter saemangeumensis</name>
    <dbReference type="NCBI Taxonomy" id="1084522"/>
    <lineage>
        <taxon>Bacteria</taxon>
        <taxon>Pseudomonadati</taxon>
        <taxon>Bacteroidota</taxon>
        <taxon>Cytophagia</taxon>
        <taxon>Cytophagales</taxon>
        <taxon>Hymenobacteraceae</taxon>
        <taxon>Hymenobacter</taxon>
    </lineage>
</organism>
<feature type="region of interest" description="Disordered" evidence="2">
    <location>
        <begin position="106"/>
        <end position="144"/>
    </location>
</feature>
<name>A0ABP8IM31_9BACT</name>
<evidence type="ECO:0000313" key="4">
    <source>
        <dbReference type="EMBL" id="GAA4362962.1"/>
    </source>
</evidence>
<evidence type="ECO:0000256" key="2">
    <source>
        <dbReference type="SAM" id="MobiDB-lite"/>
    </source>
</evidence>
<feature type="domain" description="SWIM-type" evidence="3">
    <location>
        <begin position="52"/>
        <end position="85"/>
    </location>
</feature>
<reference evidence="5" key="1">
    <citation type="journal article" date="2019" name="Int. J. Syst. Evol. Microbiol.">
        <title>The Global Catalogue of Microorganisms (GCM) 10K type strain sequencing project: providing services to taxonomists for standard genome sequencing and annotation.</title>
        <authorList>
            <consortium name="The Broad Institute Genomics Platform"/>
            <consortium name="The Broad Institute Genome Sequencing Center for Infectious Disease"/>
            <person name="Wu L."/>
            <person name="Ma J."/>
        </authorList>
    </citation>
    <scope>NUCLEOTIDE SEQUENCE [LARGE SCALE GENOMIC DNA]</scope>
    <source>
        <strain evidence="5">JCM 17923</strain>
    </source>
</reference>
<dbReference type="PROSITE" id="PS50966">
    <property type="entry name" value="ZF_SWIM"/>
    <property type="match status" value="1"/>
</dbReference>
<keyword evidence="1" id="KW-0863">Zinc-finger</keyword>
<keyword evidence="5" id="KW-1185">Reference proteome</keyword>
<dbReference type="InterPro" id="IPR007527">
    <property type="entry name" value="Znf_SWIM"/>
</dbReference>
<gene>
    <name evidence="4" type="ORF">GCM10023185_31310</name>
</gene>
<protein>
    <submittedName>
        <fullName evidence="4">SWIM zinc finger family protein</fullName>
    </submittedName>
</protein>
<keyword evidence="1" id="KW-0479">Metal-binding</keyword>
<proteinExistence type="predicted"/>
<dbReference type="Proteomes" id="UP001501153">
    <property type="component" value="Unassembled WGS sequence"/>
</dbReference>
<evidence type="ECO:0000313" key="5">
    <source>
        <dbReference type="Proteomes" id="UP001501153"/>
    </source>
</evidence>
<keyword evidence="1" id="KW-0862">Zinc</keyword>
<feature type="compositionally biased region" description="Low complexity" evidence="2">
    <location>
        <begin position="118"/>
        <end position="141"/>
    </location>
</feature>
<accession>A0ABP8IM31</accession>
<dbReference type="RefSeq" id="WP_345237039.1">
    <property type="nucleotide sequence ID" value="NZ_BAABGZ010000067.1"/>
</dbReference>
<dbReference type="EMBL" id="BAABGZ010000067">
    <property type="protein sequence ID" value="GAA4362962.1"/>
    <property type="molecule type" value="Genomic_DNA"/>
</dbReference>
<sequence length="451" mass="49498">MAWTEEQVRALVTDAGTLKRGQELASPSKWSNLGQTDTAAWGHCAGSGSRPYLTAIDLSEPAFKCSCPSRVFPCKHGAGLFLLLAGQPELLPTAAPPDWLADWLGKRQQSQEKKTSKAAAPVPAEEAEDTPTTRPTAPADAGPGLEVAPARLARMEQGAADLELWLIDLMRSGIAALDQQPRSFWESQAARLVDNQLPGLAGTLRELATLRHSHADWPARLLGRLGELYWLTRAFRNRHHLPADTHQEVLQQVGITIKKEELLTQAPAITDEWQVLGLRITEEERLTVRRCWLRGLGTGRYALLLEYAFGSQPFATHLVPNAYYEGRLVFYPGLLPLRATPLELKFTGSGKAHAAPPGLSPTQLLQGYAEALARHPWLREWPATLAEVVPARLPDDSWVLTHGPENLALPLRLSSADEGWQLLALSGGHPLSVFGEWDGQALRPLGSWSYL</sequence>